<reference evidence="2" key="1">
    <citation type="submission" date="2020-01" db="EMBL/GenBank/DDBJ databases">
        <authorList>
            <person name="Fang Y."/>
            <person name="Sun R."/>
            <person name="Nie L."/>
            <person name="He J."/>
            <person name="Hao L."/>
            <person name="Wang L."/>
            <person name="Su S."/>
            <person name="Lv E."/>
            <person name="Zhang Z."/>
            <person name="Xie R."/>
            <person name="Liu H."/>
        </authorList>
    </citation>
    <scope>NUCLEOTIDE SEQUENCE [LARGE SCALE GENOMIC DNA]</scope>
    <source>
        <strain evidence="2">XCT-53</strain>
    </source>
</reference>
<evidence type="ECO:0000313" key="1">
    <source>
        <dbReference type="EMBL" id="NBN76879.1"/>
    </source>
</evidence>
<name>A0A7X5EZS0_9HYPH</name>
<proteinExistence type="predicted"/>
<keyword evidence="2" id="KW-1185">Reference proteome</keyword>
<accession>A0A7X5EZS0</accession>
<dbReference type="EMBL" id="JAABLQ010000001">
    <property type="protein sequence ID" value="NBN76879.1"/>
    <property type="molecule type" value="Genomic_DNA"/>
</dbReference>
<dbReference type="AlphaFoldDB" id="A0A7X5EZS0"/>
<sequence>MSDRYPTDPFALPNRPDVAFTLAGADRPAVVRSPLQRLRLAVLALAAFVVTVTGVAALLFLPVLLHELMDLQAVQRHGEVMLMSRYGAHLMSLFLGTVVVSGALVSFALAVVLSSQRSRVLTPVVRRRKQERGVRTRPEITDVLAV</sequence>
<dbReference type="Proteomes" id="UP000586722">
    <property type="component" value="Unassembled WGS sequence"/>
</dbReference>
<gene>
    <name evidence="1" type="ORF">GWI72_01200</name>
</gene>
<protein>
    <submittedName>
        <fullName evidence="1">Uncharacterized protein</fullName>
    </submittedName>
</protein>
<dbReference type="RefSeq" id="WP_161674983.1">
    <property type="nucleotide sequence ID" value="NZ_JAABLP010000002.1"/>
</dbReference>
<comment type="caution">
    <text evidence="1">The sequence shown here is derived from an EMBL/GenBank/DDBJ whole genome shotgun (WGS) entry which is preliminary data.</text>
</comment>
<organism evidence="1 2">
    <name type="scientific">Pannonibacter tanglangensis</name>
    <dbReference type="NCBI Taxonomy" id="2750084"/>
    <lineage>
        <taxon>Bacteria</taxon>
        <taxon>Pseudomonadati</taxon>
        <taxon>Pseudomonadota</taxon>
        <taxon>Alphaproteobacteria</taxon>
        <taxon>Hyphomicrobiales</taxon>
        <taxon>Stappiaceae</taxon>
        <taxon>Pannonibacter</taxon>
    </lineage>
</organism>
<evidence type="ECO:0000313" key="2">
    <source>
        <dbReference type="Proteomes" id="UP000586722"/>
    </source>
</evidence>